<proteinExistence type="predicted"/>
<reference evidence="1" key="1">
    <citation type="submission" date="2014-11" db="EMBL/GenBank/DDBJ databases">
        <authorList>
            <person name="Amaro Gonzalez C."/>
        </authorList>
    </citation>
    <scope>NUCLEOTIDE SEQUENCE</scope>
</reference>
<reference evidence="1" key="2">
    <citation type="journal article" date="2015" name="Fish Shellfish Immunol.">
        <title>Early steps in the European eel (Anguilla anguilla)-Vibrio vulnificus interaction in the gills: Role of the RtxA13 toxin.</title>
        <authorList>
            <person name="Callol A."/>
            <person name="Pajuelo D."/>
            <person name="Ebbesson L."/>
            <person name="Teles M."/>
            <person name="MacKenzie S."/>
            <person name="Amaro C."/>
        </authorList>
    </citation>
    <scope>NUCLEOTIDE SEQUENCE</scope>
</reference>
<dbReference type="EMBL" id="GBXM01084594">
    <property type="protein sequence ID" value="JAH23983.1"/>
    <property type="molecule type" value="Transcribed_RNA"/>
</dbReference>
<organism evidence="1">
    <name type="scientific">Anguilla anguilla</name>
    <name type="common">European freshwater eel</name>
    <name type="synonym">Muraena anguilla</name>
    <dbReference type="NCBI Taxonomy" id="7936"/>
    <lineage>
        <taxon>Eukaryota</taxon>
        <taxon>Metazoa</taxon>
        <taxon>Chordata</taxon>
        <taxon>Craniata</taxon>
        <taxon>Vertebrata</taxon>
        <taxon>Euteleostomi</taxon>
        <taxon>Actinopterygii</taxon>
        <taxon>Neopterygii</taxon>
        <taxon>Teleostei</taxon>
        <taxon>Anguilliformes</taxon>
        <taxon>Anguillidae</taxon>
        <taxon>Anguilla</taxon>
    </lineage>
</organism>
<sequence length="14" mass="1663">MINPINPSLYPYLQ</sequence>
<dbReference type="EMBL" id="GBXM01098550">
    <property type="protein sequence ID" value="JAH10027.1"/>
    <property type="molecule type" value="Transcribed_RNA"/>
</dbReference>
<accession>A0A0E9R6K7</accession>
<name>A0A0E9R6K7_ANGAN</name>
<evidence type="ECO:0000313" key="1">
    <source>
        <dbReference type="EMBL" id="JAH23983.1"/>
    </source>
</evidence>
<protein>
    <submittedName>
        <fullName evidence="1">Uncharacterized protein</fullName>
    </submittedName>
</protein>